<gene>
    <name evidence="2" type="ORF">LCGC14_1249430</name>
</gene>
<dbReference type="EMBL" id="LAZR01006829">
    <property type="protein sequence ID" value="KKM89353.1"/>
    <property type="molecule type" value="Genomic_DNA"/>
</dbReference>
<keyword evidence="1" id="KW-0175">Coiled coil</keyword>
<evidence type="ECO:0000256" key="1">
    <source>
        <dbReference type="SAM" id="Coils"/>
    </source>
</evidence>
<protein>
    <submittedName>
        <fullName evidence="2">Uncharacterized protein</fullName>
    </submittedName>
</protein>
<evidence type="ECO:0000313" key="2">
    <source>
        <dbReference type="EMBL" id="KKM89353.1"/>
    </source>
</evidence>
<comment type="caution">
    <text evidence="2">The sequence shown here is derived from an EMBL/GenBank/DDBJ whole genome shotgun (WGS) entry which is preliminary data.</text>
</comment>
<accession>A0A0F9L7D6</accession>
<organism evidence="2">
    <name type="scientific">marine sediment metagenome</name>
    <dbReference type="NCBI Taxonomy" id="412755"/>
    <lineage>
        <taxon>unclassified sequences</taxon>
        <taxon>metagenomes</taxon>
        <taxon>ecological metagenomes</taxon>
    </lineage>
</organism>
<proteinExistence type="predicted"/>
<feature type="coiled-coil region" evidence="1">
    <location>
        <begin position="6"/>
        <end position="40"/>
    </location>
</feature>
<reference evidence="2" key="1">
    <citation type="journal article" date="2015" name="Nature">
        <title>Complex archaea that bridge the gap between prokaryotes and eukaryotes.</title>
        <authorList>
            <person name="Spang A."/>
            <person name="Saw J.H."/>
            <person name="Jorgensen S.L."/>
            <person name="Zaremba-Niedzwiedzka K."/>
            <person name="Martijn J."/>
            <person name="Lind A.E."/>
            <person name="van Eijk R."/>
            <person name="Schleper C."/>
            <person name="Guy L."/>
            <person name="Ettema T.J."/>
        </authorList>
    </citation>
    <scope>NUCLEOTIDE SEQUENCE</scope>
</reference>
<dbReference type="AlphaFoldDB" id="A0A0F9L7D6"/>
<sequence length="131" mass="15791">MKTPKLQKLLNKKKEYYSTINNLKNKIEDIGRQIDTEKLRIIGSRMSRYITLKSYLKQKNKYKKEKLYFQVWGSDTDSFKTCSKAYVLLKYPFRGGGEPREVWWARVENRKGQTFDMCVHETQWLYCESKK</sequence>
<name>A0A0F9L7D6_9ZZZZ</name>